<sequence length="193" mass="21567">MSESTEDATVLVVDDEKEVADVYALRLRDEFDTETAYGGEAALDAIGDGDGIDVVLLDRRMPGVSGDEVLQTIRERGVDCRVIMITAVDPDFEIIDMAFDDYLCKPIEKDDLVAAIEQQLTARRYDDQLTQYLEATSKLALLEAEKTAQTLDGNEDVAQLRERIEALKDEMDDTLGEFDDIERAFKEIGRHPG</sequence>
<dbReference type="SMART" id="SM00448">
    <property type="entry name" value="REC"/>
    <property type="match status" value="1"/>
</dbReference>
<organism evidence="5 6">
    <name type="scientific">Halomicrobium mukohataei</name>
    <dbReference type="NCBI Taxonomy" id="57705"/>
    <lineage>
        <taxon>Archaea</taxon>
        <taxon>Methanobacteriati</taxon>
        <taxon>Methanobacteriota</taxon>
        <taxon>Stenosarchaea group</taxon>
        <taxon>Halobacteria</taxon>
        <taxon>Halobacteriales</taxon>
        <taxon>Haloarculaceae</taxon>
        <taxon>Halomicrobium</taxon>
    </lineage>
</organism>
<evidence type="ECO:0000256" key="3">
    <source>
        <dbReference type="SAM" id="Coils"/>
    </source>
</evidence>
<reference evidence="5" key="1">
    <citation type="submission" date="2019-12" db="EMBL/GenBank/DDBJ databases">
        <title>Whole-genome sequence of Halomicrobium mukohataei pws1.</title>
        <authorList>
            <person name="Verma D.K."/>
            <person name="Gopal K."/>
            <person name="Prasad E.S."/>
        </authorList>
    </citation>
    <scope>NUCLEOTIDE SEQUENCE</scope>
    <source>
        <strain evidence="5">Pws1</strain>
    </source>
</reference>
<dbReference type="PANTHER" id="PTHR44591">
    <property type="entry name" value="STRESS RESPONSE REGULATOR PROTEIN 1"/>
    <property type="match status" value="1"/>
</dbReference>
<keyword evidence="3" id="KW-0175">Coiled coil</keyword>
<dbReference type="PANTHER" id="PTHR44591:SF3">
    <property type="entry name" value="RESPONSE REGULATORY DOMAIN-CONTAINING PROTEIN"/>
    <property type="match status" value="1"/>
</dbReference>
<dbReference type="InterPro" id="IPR050595">
    <property type="entry name" value="Bact_response_regulator"/>
</dbReference>
<dbReference type="GeneID" id="94362217"/>
<dbReference type="GO" id="GO:0000160">
    <property type="term" value="P:phosphorelay signal transduction system"/>
    <property type="evidence" value="ECO:0007669"/>
    <property type="project" value="InterPro"/>
</dbReference>
<evidence type="ECO:0000256" key="2">
    <source>
        <dbReference type="PROSITE-ProRule" id="PRU00169"/>
    </source>
</evidence>
<evidence type="ECO:0000313" key="5">
    <source>
        <dbReference type="EMBL" id="NLV09954.1"/>
    </source>
</evidence>
<feature type="domain" description="Response regulatory" evidence="4">
    <location>
        <begin position="9"/>
        <end position="120"/>
    </location>
</feature>
<accession>A0A847UEU6</accession>
<dbReference type="EMBL" id="WOYG01000001">
    <property type="protein sequence ID" value="NLV09954.1"/>
    <property type="molecule type" value="Genomic_DNA"/>
</dbReference>
<dbReference type="InterPro" id="IPR011006">
    <property type="entry name" value="CheY-like_superfamily"/>
</dbReference>
<dbReference type="PROSITE" id="PS50110">
    <property type="entry name" value="RESPONSE_REGULATORY"/>
    <property type="match status" value="1"/>
</dbReference>
<feature type="modified residue" description="4-aspartylphosphate" evidence="2">
    <location>
        <position position="58"/>
    </location>
</feature>
<proteinExistence type="predicted"/>
<dbReference type="RefSeq" id="WP_170093725.1">
    <property type="nucleotide sequence ID" value="NZ_WOYG01000001.1"/>
</dbReference>
<dbReference type="AlphaFoldDB" id="A0A847UEU6"/>
<feature type="coiled-coil region" evidence="3">
    <location>
        <begin position="150"/>
        <end position="184"/>
    </location>
</feature>
<dbReference type="Proteomes" id="UP000608662">
    <property type="component" value="Unassembled WGS sequence"/>
</dbReference>
<dbReference type="SUPFAM" id="SSF52172">
    <property type="entry name" value="CheY-like"/>
    <property type="match status" value="1"/>
</dbReference>
<keyword evidence="1 2" id="KW-0597">Phosphoprotein</keyword>
<name>A0A847UEU6_9EURY</name>
<evidence type="ECO:0000259" key="4">
    <source>
        <dbReference type="PROSITE" id="PS50110"/>
    </source>
</evidence>
<protein>
    <submittedName>
        <fullName evidence="5">Response regulator</fullName>
    </submittedName>
</protein>
<dbReference type="InterPro" id="IPR013971">
    <property type="entry name" value="HalX_domain"/>
</dbReference>
<gene>
    <name evidence="5" type="ORF">GOC74_08430</name>
</gene>
<comment type="caution">
    <text evidence="5">The sequence shown here is derived from an EMBL/GenBank/DDBJ whole genome shotgun (WGS) entry which is preliminary data.</text>
</comment>
<dbReference type="InterPro" id="IPR001789">
    <property type="entry name" value="Sig_transdc_resp-reg_receiver"/>
</dbReference>
<evidence type="ECO:0000256" key="1">
    <source>
        <dbReference type="ARBA" id="ARBA00022553"/>
    </source>
</evidence>
<dbReference type="Gene3D" id="3.40.50.2300">
    <property type="match status" value="1"/>
</dbReference>
<dbReference type="Pfam" id="PF00072">
    <property type="entry name" value="Response_reg"/>
    <property type="match status" value="1"/>
</dbReference>
<dbReference type="Pfam" id="PF08663">
    <property type="entry name" value="HalX"/>
    <property type="match status" value="1"/>
</dbReference>
<evidence type="ECO:0000313" key="6">
    <source>
        <dbReference type="Proteomes" id="UP000608662"/>
    </source>
</evidence>